<dbReference type="InterPro" id="IPR037518">
    <property type="entry name" value="MPN"/>
</dbReference>
<sequence length="292" mass="32283">MMTAHASSTPTPLNIIIHPQSLFSILDHTLRRNEGQERVIGTLLGQRSEDGTEIEIRSAFAVPHIESAAQVEIDMEYHKTMYNLYHKANPKEILVGWYATSLELNAFSALIQNFYSSVSDGTYPYPAVHLTMQADPSSDISIKTYISTNVGVLPDKISESCLFVPVPNELRYSESERSGLELVASAKNNESRDTSIISDIASLEKSVEEVIAMLERVSAYVSSVQDGTTRGNVAIGKFLIANLSLAPKIDADELEKLFNSHLQDILLVVYLSNTIKTQMELFNGLKRTAVIS</sequence>
<keyword evidence="1 4" id="KW-0963">Cytoplasm</keyword>
<dbReference type="AlphaFoldDB" id="A0A1E3Q525"/>
<dbReference type="GO" id="GO:0001732">
    <property type="term" value="P:formation of cytoplasmic translation initiation complex"/>
    <property type="evidence" value="ECO:0007669"/>
    <property type="project" value="UniProtKB-UniRule"/>
</dbReference>
<dbReference type="GO" id="GO:0031369">
    <property type="term" value="F:translation initiation factor binding"/>
    <property type="evidence" value="ECO:0007669"/>
    <property type="project" value="InterPro"/>
</dbReference>
<dbReference type="InterPro" id="IPR024969">
    <property type="entry name" value="EIF3F/CSN6-like_C"/>
</dbReference>
<evidence type="ECO:0000256" key="4">
    <source>
        <dbReference type="HAMAP-Rule" id="MF_03005"/>
    </source>
</evidence>
<dbReference type="SMART" id="SM00232">
    <property type="entry name" value="JAB_MPN"/>
    <property type="match status" value="1"/>
</dbReference>
<dbReference type="EMBL" id="KV454295">
    <property type="protein sequence ID" value="ODQ72584.1"/>
    <property type="molecule type" value="Genomic_DNA"/>
</dbReference>
<comment type="subunit">
    <text evidence="4">Component of the eukaryotic translation initiation factor 3 (eIF-3) complex.</text>
</comment>
<dbReference type="Pfam" id="PF13012">
    <property type="entry name" value="MitMem_reg"/>
    <property type="match status" value="1"/>
</dbReference>
<dbReference type="GO" id="GO:0008237">
    <property type="term" value="F:metallopeptidase activity"/>
    <property type="evidence" value="ECO:0007669"/>
    <property type="project" value="InterPro"/>
</dbReference>
<evidence type="ECO:0000256" key="1">
    <source>
        <dbReference type="ARBA" id="ARBA00022490"/>
    </source>
</evidence>
<dbReference type="OrthoDB" id="25498at2759"/>
<comment type="similarity">
    <text evidence="4">Belongs to the eIF-3 subunit F family.</text>
</comment>
<dbReference type="Gene3D" id="3.40.140.10">
    <property type="entry name" value="Cytidine Deaminase, domain 2"/>
    <property type="match status" value="1"/>
</dbReference>
<organism evidence="6 7">
    <name type="scientific">Lipomyces starkeyi NRRL Y-11557</name>
    <dbReference type="NCBI Taxonomy" id="675824"/>
    <lineage>
        <taxon>Eukaryota</taxon>
        <taxon>Fungi</taxon>
        <taxon>Dikarya</taxon>
        <taxon>Ascomycota</taxon>
        <taxon>Saccharomycotina</taxon>
        <taxon>Lipomycetes</taxon>
        <taxon>Lipomycetales</taxon>
        <taxon>Lipomycetaceae</taxon>
        <taxon>Lipomyces</taxon>
    </lineage>
</organism>
<dbReference type="STRING" id="675824.A0A1E3Q525"/>
<dbReference type="HAMAP" id="MF_03005">
    <property type="entry name" value="eIF3f"/>
    <property type="match status" value="1"/>
</dbReference>
<dbReference type="PROSITE" id="PS50249">
    <property type="entry name" value="MPN"/>
    <property type="match status" value="1"/>
</dbReference>
<dbReference type="Proteomes" id="UP000094385">
    <property type="component" value="Unassembled WGS sequence"/>
</dbReference>
<dbReference type="GO" id="GO:0003743">
    <property type="term" value="F:translation initiation factor activity"/>
    <property type="evidence" value="ECO:0007669"/>
    <property type="project" value="UniProtKB-UniRule"/>
</dbReference>
<comment type="function">
    <text evidence="4">Component of the eukaryotic translation initiation factor 3 (eIF-3) complex, which is involved in protein synthesis of a specialized repertoire of mRNAs and, together with other initiation factors, stimulates binding of mRNA and methionyl-tRNAi to the 40S ribosome. The eIF-3 complex specifically targets and initiates translation of a subset of mRNAs involved in cell proliferation.</text>
</comment>
<keyword evidence="3 4" id="KW-0648">Protein biosynthesis</keyword>
<evidence type="ECO:0000313" key="6">
    <source>
        <dbReference type="EMBL" id="ODQ72584.1"/>
    </source>
</evidence>
<gene>
    <name evidence="6" type="ORF">LIPSTDRAFT_72178</name>
</gene>
<evidence type="ECO:0000313" key="7">
    <source>
        <dbReference type="Proteomes" id="UP000094385"/>
    </source>
</evidence>
<dbReference type="GO" id="GO:0016282">
    <property type="term" value="C:eukaryotic 43S preinitiation complex"/>
    <property type="evidence" value="ECO:0007669"/>
    <property type="project" value="UniProtKB-UniRule"/>
</dbReference>
<proteinExistence type="inferred from homology"/>
<feature type="domain" description="MPN" evidence="5">
    <location>
        <begin position="15"/>
        <end position="151"/>
    </location>
</feature>
<dbReference type="CDD" id="cd08064">
    <property type="entry name" value="MPN_eIF3f"/>
    <property type="match status" value="1"/>
</dbReference>
<dbReference type="GO" id="GO:0033290">
    <property type="term" value="C:eukaryotic 48S preinitiation complex"/>
    <property type="evidence" value="ECO:0007669"/>
    <property type="project" value="UniProtKB-UniRule"/>
</dbReference>
<dbReference type="GO" id="GO:0071540">
    <property type="term" value="C:eukaryotic translation initiation factor 3 complex, eIF3e"/>
    <property type="evidence" value="ECO:0007669"/>
    <property type="project" value="EnsemblFungi"/>
</dbReference>
<keyword evidence="7" id="KW-1185">Reference proteome</keyword>
<dbReference type="Pfam" id="PF01398">
    <property type="entry name" value="JAB"/>
    <property type="match status" value="1"/>
</dbReference>
<dbReference type="GO" id="GO:0071541">
    <property type="term" value="C:eukaryotic translation initiation factor 3 complex, eIF3m"/>
    <property type="evidence" value="ECO:0007669"/>
    <property type="project" value="EnsemblFungi"/>
</dbReference>
<evidence type="ECO:0000256" key="2">
    <source>
        <dbReference type="ARBA" id="ARBA00022540"/>
    </source>
</evidence>
<accession>A0A1E3Q525</accession>
<protein>
    <recommendedName>
        <fullName evidence="4">Eukaryotic translation initiation factor 3 subunit F</fullName>
        <shortName evidence="4">eIF3f</shortName>
    </recommendedName>
</protein>
<evidence type="ECO:0000259" key="5">
    <source>
        <dbReference type="PROSITE" id="PS50249"/>
    </source>
</evidence>
<name>A0A1E3Q525_LIPST</name>
<keyword evidence="2 4" id="KW-0396">Initiation factor</keyword>
<dbReference type="InterPro" id="IPR000555">
    <property type="entry name" value="JAMM/MPN+_dom"/>
</dbReference>
<dbReference type="PANTHER" id="PTHR10540:SF6">
    <property type="entry name" value="EUKARYOTIC TRANSLATION INITIATION FACTOR 3 SUBUNIT F"/>
    <property type="match status" value="1"/>
</dbReference>
<reference evidence="6 7" key="1">
    <citation type="journal article" date="2016" name="Proc. Natl. Acad. Sci. U.S.A.">
        <title>Comparative genomics of biotechnologically important yeasts.</title>
        <authorList>
            <person name="Riley R."/>
            <person name="Haridas S."/>
            <person name="Wolfe K.H."/>
            <person name="Lopes M.R."/>
            <person name="Hittinger C.T."/>
            <person name="Goeker M."/>
            <person name="Salamov A.A."/>
            <person name="Wisecaver J.H."/>
            <person name="Long T.M."/>
            <person name="Calvey C.H."/>
            <person name="Aerts A.L."/>
            <person name="Barry K.W."/>
            <person name="Choi C."/>
            <person name="Clum A."/>
            <person name="Coughlan A.Y."/>
            <person name="Deshpande S."/>
            <person name="Douglass A.P."/>
            <person name="Hanson S.J."/>
            <person name="Klenk H.-P."/>
            <person name="LaButti K.M."/>
            <person name="Lapidus A."/>
            <person name="Lindquist E.A."/>
            <person name="Lipzen A.M."/>
            <person name="Meier-Kolthoff J.P."/>
            <person name="Ohm R.A."/>
            <person name="Otillar R.P."/>
            <person name="Pangilinan J.L."/>
            <person name="Peng Y."/>
            <person name="Rokas A."/>
            <person name="Rosa C.A."/>
            <person name="Scheuner C."/>
            <person name="Sibirny A.A."/>
            <person name="Slot J.C."/>
            <person name="Stielow J.B."/>
            <person name="Sun H."/>
            <person name="Kurtzman C.P."/>
            <person name="Blackwell M."/>
            <person name="Grigoriev I.V."/>
            <person name="Jeffries T.W."/>
        </authorList>
    </citation>
    <scope>NUCLEOTIDE SEQUENCE [LARGE SCALE GENOMIC DNA]</scope>
    <source>
        <strain evidence="6 7">NRRL Y-11557</strain>
    </source>
</reference>
<evidence type="ECO:0000256" key="3">
    <source>
        <dbReference type="ARBA" id="ARBA00022917"/>
    </source>
</evidence>
<dbReference type="PANTHER" id="PTHR10540">
    <property type="entry name" value="EUKARYOTIC TRANSLATION INITIATION FACTOR 3 SUBUNIT F-RELATED"/>
    <property type="match status" value="1"/>
</dbReference>
<dbReference type="InterPro" id="IPR027531">
    <property type="entry name" value="eIF3f"/>
</dbReference>
<comment type="subcellular location">
    <subcellularLocation>
        <location evidence="4">Cytoplasm</location>
    </subcellularLocation>
</comment>